<dbReference type="EMBL" id="KZ613522">
    <property type="protein sequence ID" value="PMD14416.1"/>
    <property type="molecule type" value="Genomic_DNA"/>
</dbReference>
<gene>
    <name evidence="2" type="ORF">NA56DRAFT_650985</name>
</gene>
<organism evidence="2 3">
    <name type="scientific">Hyaloscypha hepaticicola</name>
    <dbReference type="NCBI Taxonomy" id="2082293"/>
    <lineage>
        <taxon>Eukaryota</taxon>
        <taxon>Fungi</taxon>
        <taxon>Dikarya</taxon>
        <taxon>Ascomycota</taxon>
        <taxon>Pezizomycotina</taxon>
        <taxon>Leotiomycetes</taxon>
        <taxon>Helotiales</taxon>
        <taxon>Hyaloscyphaceae</taxon>
        <taxon>Hyaloscypha</taxon>
    </lineage>
</organism>
<evidence type="ECO:0000313" key="2">
    <source>
        <dbReference type="EMBL" id="PMD14416.1"/>
    </source>
</evidence>
<proteinExistence type="predicted"/>
<dbReference type="Gene3D" id="3.40.50.1820">
    <property type="entry name" value="alpha/beta hydrolase"/>
    <property type="match status" value="1"/>
</dbReference>
<dbReference type="InterPro" id="IPR029058">
    <property type="entry name" value="AB_hydrolase_fold"/>
</dbReference>
<evidence type="ECO:0000259" key="1">
    <source>
        <dbReference type="Pfam" id="PF07859"/>
    </source>
</evidence>
<feature type="domain" description="Alpha/beta hydrolase fold-3" evidence="1">
    <location>
        <begin position="92"/>
        <end position="277"/>
    </location>
</feature>
<dbReference type="Pfam" id="PF07859">
    <property type="entry name" value="Abhydrolase_3"/>
    <property type="match status" value="1"/>
</dbReference>
<dbReference type="PANTHER" id="PTHR23024:SF24">
    <property type="entry name" value="ALPHA_BETA HYDROLASE FOLD-3 DOMAIN-CONTAINING PROTEIN"/>
    <property type="match status" value="1"/>
</dbReference>
<dbReference type="SUPFAM" id="SSF53474">
    <property type="entry name" value="alpha/beta-Hydrolases"/>
    <property type="match status" value="1"/>
</dbReference>
<keyword evidence="2" id="KW-0378">Hydrolase</keyword>
<accession>A0A2J6PKM2</accession>
<dbReference type="Proteomes" id="UP000235672">
    <property type="component" value="Unassembled WGS sequence"/>
</dbReference>
<dbReference type="OrthoDB" id="408631at2759"/>
<dbReference type="InterPro" id="IPR050466">
    <property type="entry name" value="Carboxylest/Gibb_receptor"/>
</dbReference>
<evidence type="ECO:0000313" key="3">
    <source>
        <dbReference type="Proteomes" id="UP000235672"/>
    </source>
</evidence>
<dbReference type="AlphaFoldDB" id="A0A2J6PKM2"/>
<reference evidence="2 3" key="1">
    <citation type="submission" date="2016-05" db="EMBL/GenBank/DDBJ databases">
        <title>A degradative enzymes factory behind the ericoid mycorrhizal symbiosis.</title>
        <authorList>
            <consortium name="DOE Joint Genome Institute"/>
            <person name="Martino E."/>
            <person name="Morin E."/>
            <person name="Grelet G."/>
            <person name="Kuo A."/>
            <person name="Kohler A."/>
            <person name="Daghino S."/>
            <person name="Barry K."/>
            <person name="Choi C."/>
            <person name="Cichocki N."/>
            <person name="Clum A."/>
            <person name="Copeland A."/>
            <person name="Hainaut M."/>
            <person name="Haridas S."/>
            <person name="Labutti K."/>
            <person name="Lindquist E."/>
            <person name="Lipzen A."/>
            <person name="Khouja H.-R."/>
            <person name="Murat C."/>
            <person name="Ohm R."/>
            <person name="Olson A."/>
            <person name="Spatafora J."/>
            <person name="Veneault-Fourrey C."/>
            <person name="Henrissat B."/>
            <person name="Grigoriev I."/>
            <person name="Martin F."/>
            <person name="Perotto S."/>
        </authorList>
    </citation>
    <scope>NUCLEOTIDE SEQUENCE [LARGE SCALE GENOMIC DNA]</scope>
    <source>
        <strain evidence="2 3">UAMH 7357</strain>
    </source>
</reference>
<dbReference type="InterPro" id="IPR013094">
    <property type="entry name" value="AB_hydrolase_3"/>
</dbReference>
<keyword evidence="3" id="KW-1185">Reference proteome</keyword>
<dbReference type="GO" id="GO:0016787">
    <property type="term" value="F:hydrolase activity"/>
    <property type="evidence" value="ECO:0007669"/>
    <property type="project" value="UniProtKB-KW"/>
</dbReference>
<sequence length="351" mass="39174">MSSTSLLESDSNHDAFISDPPPYYLRFVYFISVWSFKAAITLGLGARRLFMPRPPNLLRPEPRIYPIRPTLKSLVYGPEGFGDEPLPVYFSCHGGGWAVADPQADEEFCSLLARNFNIIVVSVDYHKSPLSKFPIPVEDIAAIVDAVLKDESLNIDAAKVAMGGFSAGGNLAFAACQLPILRGRIHGLVGFYSPLNMKERLEEKLERRPKEVGTDALASSAKFLDWAYVPYGADRNNPLLSPGLARKEVLPRHVYLIGAEYDMLCFEAKELAERLVDPEAQRMDIPGISSGCGWRQGGITWECAGGRFHAFTHVAEWGREKERNRAKAVDELYNRVGAWLKDEVWADRLLQ</sequence>
<dbReference type="PANTHER" id="PTHR23024">
    <property type="entry name" value="ARYLACETAMIDE DEACETYLASE"/>
    <property type="match status" value="1"/>
</dbReference>
<protein>
    <submittedName>
        <fullName evidence="2">Alpha/beta-hydrolase</fullName>
    </submittedName>
</protein>
<name>A0A2J6PKM2_9HELO</name>
<dbReference type="STRING" id="1745343.A0A2J6PKM2"/>